<feature type="compositionally biased region" description="Basic and acidic residues" evidence="1">
    <location>
        <begin position="250"/>
        <end position="261"/>
    </location>
</feature>
<proteinExistence type="predicted"/>
<dbReference type="Proteomes" id="UP000285146">
    <property type="component" value="Unassembled WGS sequence"/>
</dbReference>
<dbReference type="InterPro" id="IPR028322">
    <property type="entry name" value="PNRC-like_rgn"/>
</dbReference>
<reference evidence="2 3" key="1">
    <citation type="submission" date="2015-09" db="EMBL/GenBank/DDBJ databases">
        <title>Host preference determinants of Valsa canker pathogens revealed by comparative genomics.</title>
        <authorList>
            <person name="Yin Z."/>
            <person name="Huang L."/>
        </authorList>
    </citation>
    <scope>NUCLEOTIDE SEQUENCE [LARGE SCALE GENOMIC DNA]</scope>
    <source>
        <strain evidence="2 3">SXYLt</strain>
    </source>
</reference>
<dbReference type="EMBL" id="LKEB01000002">
    <property type="protein sequence ID" value="ROW17700.1"/>
    <property type="molecule type" value="Genomic_DNA"/>
</dbReference>
<dbReference type="Pfam" id="PF15365">
    <property type="entry name" value="PNRC"/>
    <property type="match status" value="1"/>
</dbReference>
<name>A0A423XMD4_9PEZI</name>
<protein>
    <submittedName>
        <fullName evidence="2">Uncharacterized protein</fullName>
    </submittedName>
</protein>
<feature type="compositionally biased region" description="Polar residues" evidence="1">
    <location>
        <begin position="335"/>
        <end position="344"/>
    </location>
</feature>
<feature type="region of interest" description="Disordered" evidence="1">
    <location>
        <begin position="133"/>
        <end position="155"/>
    </location>
</feature>
<sequence>MEQNKQTPARRRRNGKPASARKNYASEGDVLGDMPFPADFPATPMKSNAASPAPGVQAPNSKSTKKATRRPRPTNVSTSPGPARPERRTPPHSATTKISSAVAFAGANFHASPAPASLPMPSFLRVGSESAVVKGPVKEPSPPASDCESPSPVKQAAVVQVPRDESPLDLLFRADRAEKERALRATSASANAGPDGPFSPPSEEASEPNPAYALEPIPLRLPIRHAQRGASNNSGVTGAGVRPEAFAMPIHERIRAARAAEPRQQQQPPRHARVHEGQQQQQLATPPQLDERSEAVKRLLGIGGANPSNSQSVPLQGRTNAVGQHTPSFGAGSKGSPQVSNGPASMQIPGSGGAEDWRFRGEHALRQALKLPFPVGGGLDSSSSPRQAGPFPGHA</sequence>
<evidence type="ECO:0000313" key="2">
    <source>
        <dbReference type="EMBL" id="ROW17700.1"/>
    </source>
</evidence>
<accession>A0A423XMD4</accession>
<evidence type="ECO:0000256" key="1">
    <source>
        <dbReference type="SAM" id="MobiDB-lite"/>
    </source>
</evidence>
<dbReference type="InParanoid" id="A0A423XMD4"/>
<evidence type="ECO:0000313" key="3">
    <source>
        <dbReference type="Proteomes" id="UP000285146"/>
    </source>
</evidence>
<keyword evidence="3" id="KW-1185">Reference proteome</keyword>
<dbReference type="AlphaFoldDB" id="A0A423XMD4"/>
<feature type="region of interest" description="Disordered" evidence="1">
    <location>
        <begin position="1"/>
        <end position="97"/>
    </location>
</feature>
<dbReference type="OrthoDB" id="2142961at2759"/>
<feature type="compositionally biased region" description="Basic residues" evidence="1">
    <location>
        <begin position="63"/>
        <end position="72"/>
    </location>
</feature>
<organism evidence="2 3">
    <name type="scientific">Cytospora leucostoma</name>
    <dbReference type="NCBI Taxonomy" id="1230097"/>
    <lineage>
        <taxon>Eukaryota</taxon>
        <taxon>Fungi</taxon>
        <taxon>Dikarya</taxon>
        <taxon>Ascomycota</taxon>
        <taxon>Pezizomycotina</taxon>
        <taxon>Sordariomycetes</taxon>
        <taxon>Sordariomycetidae</taxon>
        <taxon>Diaporthales</taxon>
        <taxon>Cytosporaceae</taxon>
        <taxon>Cytospora</taxon>
    </lineage>
</organism>
<comment type="caution">
    <text evidence="2">The sequence shown here is derived from an EMBL/GenBank/DDBJ whole genome shotgun (WGS) entry which is preliminary data.</text>
</comment>
<gene>
    <name evidence="2" type="ORF">VPNG_00646</name>
</gene>
<feature type="compositionally biased region" description="Polar residues" evidence="1">
    <location>
        <begin position="306"/>
        <end position="327"/>
    </location>
</feature>
<dbReference type="GO" id="GO:0016071">
    <property type="term" value="P:mRNA metabolic process"/>
    <property type="evidence" value="ECO:0007669"/>
    <property type="project" value="UniProtKB-ARBA"/>
</dbReference>
<feature type="compositionally biased region" description="Low complexity" evidence="1">
    <location>
        <begin position="201"/>
        <end position="213"/>
    </location>
</feature>
<feature type="compositionally biased region" description="Basic and acidic residues" evidence="1">
    <location>
        <begin position="355"/>
        <end position="365"/>
    </location>
</feature>
<feature type="region of interest" description="Disordered" evidence="1">
    <location>
        <begin position="180"/>
        <end position="289"/>
    </location>
</feature>
<feature type="region of interest" description="Disordered" evidence="1">
    <location>
        <begin position="301"/>
        <end position="395"/>
    </location>
</feature>